<dbReference type="EMBL" id="CCSE01000001">
    <property type="protein sequence ID" value="CEA03694.1"/>
    <property type="molecule type" value="Genomic_DNA"/>
</dbReference>
<dbReference type="AlphaFoldDB" id="A0A078MBX5"/>
<dbReference type="HOGENOM" id="CLU_069535_0_0_9"/>
<accession>A0A078MBX5</accession>
<dbReference type="OrthoDB" id="9773478at2"/>
<comment type="function">
    <text evidence="1">Catalyzes the cleavage of 5-oxoproline to form L-glutamate coupled to the hydrolysis of ATP to ADP and inorganic phosphate.</text>
</comment>
<dbReference type="HAMAP" id="MF_00691">
    <property type="entry name" value="PxpA"/>
    <property type="match status" value="1"/>
</dbReference>
<keyword evidence="1" id="KW-0067">ATP-binding</keyword>
<comment type="catalytic activity">
    <reaction evidence="1">
        <text>5-oxo-L-proline + ATP + 2 H2O = L-glutamate + ADP + phosphate + H(+)</text>
        <dbReference type="Rhea" id="RHEA:10348"/>
        <dbReference type="ChEBI" id="CHEBI:15377"/>
        <dbReference type="ChEBI" id="CHEBI:15378"/>
        <dbReference type="ChEBI" id="CHEBI:29985"/>
        <dbReference type="ChEBI" id="CHEBI:30616"/>
        <dbReference type="ChEBI" id="CHEBI:43474"/>
        <dbReference type="ChEBI" id="CHEBI:58402"/>
        <dbReference type="ChEBI" id="CHEBI:456216"/>
        <dbReference type="EC" id="3.5.2.9"/>
    </reaction>
</comment>
<dbReference type="InterPro" id="IPR011330">
    <property type="entry name" value="Glyco_hydro/deAcase_b/a-brl"/>
</dbReference>
<dbReference type="Pfam" id="PF03746">
    <property type="entry name" value="LamB_YcsF"/>
    <property type="match status" value="1"/>
</dbReference>
<proteinExistence type="inferred from homology"/>
<keyword evidence="1" id="KW-0378">Hydrolase</keyword>
<gene>
    <name evidence="1" type="primary">pxpA</name>
    <name evidence="2" type="ORF">BN1048_02178</name>
</gene>
<sequence length="257" mass="27705">MISLSKLTIDLNADLGESFGNYKVGSDAEIIPLISSANVACGFHAGDPAVMIETVKRIKASGTTGLGAHPGFPDLMGFGRRYMELSDDEVYSIMLYQLSALDGIARTNGLKLNHVKPHGALYNATFKNENLARVIAKSVKDFNPELKLMGLANNNLVKAGKEIGLAVVNEVFADRGYEDDGTLVSRSKEGAMITDSTLATERVVRMITEGKVESINGNDVDIQADSICVHGDGEKALEFVREIRNQLEAKGISIETL</sequence>
<dbReference type="Gene3D" id="3.20.20.370">
    <property type="entry name" value="Glycoside hydrolase/deacetylase"/>
    <property type="match status" value="1"/>
</dbReference>
<name>A0A078MBX5_9STAP</name>
<organism evidence="2 3">
    <name type="scientific">Jeotgalicoccus saudimassiliensis</name>
    <dbReference type="NCBI Taxonomy" id="1461582"/>
    <lineage>
        <taxon>Bacteria</taxon>
        <taxon>Bacillati</taxon>
        <taxon>Bacillota</taxon>
        <taxon>Bacilli</taxon>
        <taxon>Bacillales</taxon>
        <taxon>Staphylococcaceae</taxon>
        <taxon>Jeotgalicoccus</taxon>
    </lineage>
</organism>
<dbReference type="InterPro" id="IPR005501">
    <property type="entry name" value="LamB/YcsF/PxpA-like"/>
</dbReference>
<dbReference type="PANTHER" id="PTHR30292:SF0">
    <property type="entry name" value="5-OXOPROLINASE SUBUNIT A"/>
    <property type="match status" value="1"/>
</dbReference>
<dbReference type="GO" id="GO:0005975">
    <property type="term" value="P:carbohydrate metabolic process"/>
    <property type="evidence" value="ECO:0007669"/>
    <property type="project" value="InterPro"/>
</dbReference>
<dbReference type="eggNOG" id="COG1540">
    <property type="taxonomic scope" value="Bacteria"/>
</dbReference>
<dbReference type="NCBIfam" id="NF003814">
    <property type="entry name" value="PRK05406.1-3"/>
    <property type="match status" value="1"/>
</dbReference>
<dbReference type="GO" id="GO:0005524">
    <property type="term" value="F:ATP binding"/>
    <property type="evidence" value="ECO:0007669"/>
    <property type="project" value="UniProtKB-UniRule"/>
</dbReference>
<protein>
    <recommendedName>
        <fullName evidence="1">5-oxoprolinase subunit A</fullName>
        <shortName evidence="1">5-OPase subunit A</shortName>
        <ecNumber evidence="1">3.5.2.9</ecNumber>
    </recommendedName>
    <alternativeName>
        <fullName evidence="1">5-oxoprolinase (ATP-hydrolyzing) subunit A</fullName>
    </alternativeName>
</protein>
<dbReference type="NCBIfam" id="NF003816">
    <property type="entry name" value="PRK05406.1-5"/>
    <property type="match status" value="1"/>
</dbReference>
<dbReference type="PANTHER" id="PTHR30292">
    <property type="entry name" value="UNCHARACTERIZED PROTEIN YBGL-RELATED"/>
    <property type="match status" value="1"/>
</dbReference>
<dbReference type="STRING" id="1461582.BN1048_02178"/>
<comment type="subunit">
    <text evidence="1">Forms a complex composed of PxpA, PxpB and PxpC.</text>
</comment>
<dbReference type="SUPFAM" id="SSF88713">
    <property type="entry name" value="Glycoside hydrolase/deacetylase"/>
    <property type="match status" value="1"/>
</dbReference>
<dbReference type="Proteomes" id="UP000044136">
    <property type="component" value="Unassembled WGS sequence"/>
</dbReference>
<evidence type="ECO:0000313" key="2">
    <source>
        <dbReference type="EMBL" id="CEA03694.1"/>
    </source>
</evidence>
<dbReference type="CDD" id="cd10787">
    <property type="entry name" value="LamB_YcsF_like"/>
    <property type="match status" value="1"/>
</dbReference>
<keyword evidence="3" id="KW-1185">Reference proteome</keyword>
<evidence type="ECO:0000256" key="1">
    <source>
        <dbReference type="HAMAP-Rule" id="MF_00691"/>
    </source>
</evidence>
<keyword evidence="1" id="KW-0547">Nucleotide-binding</keyword>
<reference evidence="2 3" key="1">
    <citation type="submission" date="2014-07" db="EMBL/GenBank/DDBJ databases">
        <authorList>
            <person name="Urmite Genomes Urmite Genomes"/>
        </authorList>
    </citation>
    <scope>NUCLEOTIDE SEQUENCE [LARGE SCALE GENOMIC DNA]</scope>
    <source>
        <strain evidence="2 3">13MG44_air</strain>
    </source>
</reference>
<dbReference type="GO" id="GO:0017168">
    <property type="term" value="F:5-oxoprolinase (ATP-hydrolyzing) activity"/>
    <property type="evidence" value="ECO:0007669"/>
    <property type="project" value="UniProtKB-UniRule"/>
</dbReference>
<evidence type="ECO:0000313" key="3">
    <source>
        <dbReference type="Proteomes" id="UP000044136"/>
    </source>
</evidence>
<comment type="similarity">
    <text evidence="1">Belongs to the LamB/PxpA family.</text>
</comment>
<dbReference type="EC" id="3.5.2.9" evidence="1"/>